<evidence type="ECO:0000256" key="1">
    <source>
        <dbReference type="SAM" id="MobiDB-lite"/>
    </source>
</evidence>
<evidence type="ECO:0000259" key="2">
    <source>
        <dbReference type="Pfam" id="PF20236"/>
    </source>
</evidence>
<accession>A0ABQ0L282</accession>
<proteinExistence type="predicted"/>
<feature type="domain" description="DUF6593" evidence="2">
    <location>
        <begin position="43"/>
        <end position="194"/>
    </location>
</feature>
<evidence type="ECO:0000313" key="3">
    <source>
        <dbReference type="EMBL" id="GAT45256.1"/>
    </source>
</evidence>
<dbReference type="EMBL" id="DF841026">
    <property type="protein sequence ID" value="GAT45256.1"/>
    <property type="molecule type" value="Genomic_DNA"/>
</dbReference>
<reference evidence="3" key="1">
    <citation type="submission" date="2014-09" db="EMBL/GenBank/DDBJ databases">
        <title>Genome sequence of the luminous mushroom Mycena chlorophos for searching fungal bioluminescence genes.</title>
        <authorList>
            <person name="Tanaka Y."/>
            <person name="Kasuga D."/>
            <person name="Oba Y."/>
            <person name="Hase S."/>
            <person name="Sato K."/>
            <person name="Oba Y."/>
            <person name="Sakakibara Y."/>
        </authorList>
    </citation>
    <scope>NUCLEOTIDE SEQUENCE</scope>
</reference>
<evidence type="ECO:0000313" key="4">
    <source>
        <dbReference type="Proteomes" id="UP000815677"/>
    </source>
</evidence>
<name>A0ABQ0L282_MYCCL</name>
<keyword evidence="4" id="KW-1185">Reference proteome</keyword>
<dbReference type="Proteomes" id="UP000815677">
    <property type="component" value="Unassembled WGS sequence"/>
</dbReference>
<gene>
    <name evidence="3" type="ORF">MCHLO_02843</name>
</gene>
<feature type="compositionally biased region" description="Basic and acidic residues" evidence="1">
    <location>
        <begin position="215"/>
        <end position="234"/>
    </location>
</feature>
<protein>
    <recommendedName>
        <fullName evidence="2">DUF6593 domain-containing protein</fullName>
    </recommendedName>
</protein>
<sequence>MESDAASWMSSSESTITLVNPATEPTTYVFTPNSMLASAVTRLGSGALYSVSTSAMDVTTIKDARPGMGGSVLAKLNRRPLLGDAVAFAGQDGGKPKEVKISKWMKEAKVDGERRYTLETDAGFKVVLQDDAEYRLALFAADDLTALPPLAFFRPFPPTPPAHSAVSIVISARVPADFHLQILVAFMYLEQKMRSQEKMGMAPRQVRINMPPGLAKRDSDAANLEEEKGLSGTK</sequence>
<dbReference type="Pfam" id="PF20236">
    <property type="entry name" value="DUF6593"/>
    <property type="match status" value="1"/>
</dbReference>
<dbReference type="InterPro" id="IPR046528">
    <property type="entry name" value="DUF6593"/>
</dbReference>
<feature type="region of interest" description="Disordered" evidence="1">
    <location>
        <begin position="209"/>
        <end position="234"/>
    </location>
</feature>
<organism evidence="3 4">
    <name type="scientific">Mycena chlorophos</name>
    <name type="common">Agaric fungus</name>
    <name type="synonym">Agaricus chlorophos</name>
    <dbReference type="NCBI Taxonomy" id="658473"/>
    <lineage>
        <taxon>Eukaryota</taxon>
        <taxon>Fungi</taxon>
        <taxon>Dikarya</taxon>
        <taxon>Basidiomycota</taxon>
        <taxon>Agaricomycotina</taxon>
        <taxon>Agaricomycetes</taxon>
        <taxon>Agaricomycetidae</taxon>
        <taxon>Agaricales</taxon>
        <taxon>Marasmiineae</taxon>
        <taxon>Mycenaceae</taxon>
        <taxon>Mycena</taxon>
    </lineage>
</organism>